<organism evidence="1 2">
    <name type="scientific">Edwardsiella tarda</name>
    <dbReference type="NCBI Taxonomy" id="636"/>
    <lineage>
        <taxon>Bacteria</taxon>
        <taxon>Pseudomonadati</taxon>
        <taxon>Pseudomonadota</taxon>
        <taxon>Gammaproteobacteria</taxon>
        <taxon>Enterobacterales</taxon>
        <taxon>Hafniaceae</taxon>
        <taxon>Edwardsiella</taxon>
    </lineage>
</organism>
<proteinExistence type="predicted"/>
<dbReference type="Pfam" id="PF05100">
    <property type="entry name" value="Phage_tail_L"/>
    <property type="match status" value="1"/>
</dbReference>
<dbReference type="Proteomes" id="UP000219788">
    <property type="component" value="Unassembled WGS sequence"/>
</dbReference>
<comment type="caution">
    <text evidence="1">The sequence shown here is derived from an EMBL/GenBank/DDBJ whole genome shotgun (WGS) entry which is preliminary data.</text>
</comment>
<dbReference type="GO" id="GO:0051536">
    <property type="term" value="F:iron-sulfur cluster binding"/>
    <property type="evidence" value="ECO:0007669"/>
    <property type="project" value="InterPro"/>
</dbReference>
<dbReference type="AlphaFoldDB" id="A0A2A7U7S3"/>
<dbReference type="InterPro" id="IPR006487">
    <property type="entry name" value="Phage_lambda_L"/>
</dbReference>
<dbReference type="RefSeq" id="WP_098142537.1">
    <property type="nucleotide sequence ID" value="NZ_PDDV01000005.1"/>
</dbReference>
<dbReference type="GO" id="GO:0046718">
    <property type="term" value="P:symbiont entry into host cell"/>
    <property type="evidence" value="ECO:0007669"/>
    <property type="project" value="InterPro"/>
</dbReference>
<evidence type="ECO:0000313" key="2">
    <source>
        <dbReference type="Proteomes" id="UP000219788"/>
    </source>
</evidence>
<evidence type="ECO:0000313" key="1">
    <source>
        <dbReference type="EMBL" id="PEH74349.1"/>
    </source>
</evidence>
<name>A0A2A7U7S3_EDWTA</name>
<protein>
    <submittedName>
        <fullName evidence="1">Phage minor tail protein L</fullName>
    </submittedName>
</protein>
<accession>A0A2A7U7S3</accession>
<sequence length="232" mass="25496">MQDIPRGTLLQVGESAQNPQLDLWEIDLTTLGGTRFFFHDGVNEHGEAIIWQGRKYEPYPAGGDGFEFNGKGPGNRPTMKLSNLFGLITGLAEDYDGLAGARVVRRQVYSCFLDAENFVQGNPAADPTEEVVSRYEVQQLSELTGDGAVFTLSIPTETDGAQFPGRTMLADVCSWVYRSDECGYRGAAVADEFDKPTSDPLKDKCGKCRKSCELRNNMGRFGGFLSISKLSR</sequence>
<dbReference type="OrthoDB" id="5673400at2"/>
<dbReference type="EMBL" id="PDDV01000005">
    <property type="protein sequence ID" value="PEH74349.1"/>
    <property type="molecule type" value="Genomic_DNA"/>
</dbReference>
<dbReference type="GO" id="GO:0030430">
    <property type="term" value="C:host cell cytoplasm"/>
    <property type="evidence" value="ECO:0007669"/>
    <property type="project" value="InterPro"/>
</dbReference>
<reference evidence="2" key="1">
    <citation type="submission" date="2017-09" db="EMBL/GenBank/DDBJ databases">
        <title>FDA dAtabase for Regulatory Grade micrObial Sequences (FDA-ARGOS): Supporting development and validation of Infectious Disease Dx tests.</title>
        <authorList>
            <person name="Goldberg B."/>
            <person name="Campos J."/>
            <person name="Tallon L."/>
            <person name="Sadzewicz L."/>
            <person name="Ott S."/>
            <person name="Zhao X."/>
            <person name="Nagaraj S."/>
            <person name="Vavikolanu K."/>
            <person name="Aluvathingal J."/>
            <person name="Nadendla S."/>
            <person name="Geyer C."/>
            <person name="Sichtig H."/>
        </authorList>
    </citation>
    <scope>NUCLEOTIDE SEQUENCE [LARGE SCALE GENOMIC DNA]</scope>
    <source>
        <strain evidence="2">FDAARGOS_370</strain>
    </source>
</reference>
<dbReference type="NCBIfam" id="TIGR01600">
    <property type="entry name" value="phage_tail_L"/>
    <property type="match status" value="1"/>
</dbReference>
<gene>
    <name evidence="1" type="ORF">CRM76_01040</name>
</gene>